<dbReference type="EMBL" id="BPVZ01000078">
    <property type="protein sequence ID" value="GKV28015.1"/>
    <property type="molecule type" value="Genomic_DNA"/>
</dbReference>
<evidence type="ECO:0000313" key="1">
    <source>
        <dbReference type="EMBL" id="GKV28015.1"/>
    </source>
</evidence>
<protein>
    <submittedName>
        <fullName evidence="1">Uncharacterized protein</fullName>
    </submittedName>
</protein>
<proteinExistence type="predicted"/>
<name>A0AAV5KTN4_9ROSI</name>
<accession>A0AAV5KTN4</accession>
<evidence type="ECO:0000313" key="2">
    <source>
        <dbReference type="Proteomes" id="UP001054252"/>
    </source>
</evidence>
<dbReference type="AlphaFoldDB" id="A0AAV5KTN4"/>
<organism evidence="1 2">
    <name type="scientific">Rubroshorea leprosula</name>
    <dbReference type="NCBI Taxonomy" id="152421"/>
    <lineage>
        <taxon>Eukaryota</taxon>
        <taxon>Viridiplantae</taxon>
        <taxon>Streptophyta</taxon>
        <taxon>Embryophyta</taxon>
        <taxon>Tracheophyta</taxon>
        <taxon>Spermatophyta</taxon>
        <taxon>Magnoliopsida</taxon>
        <taxon>eudicotyledons</taxon>
        <taxon>Gunneridae</taxon>
        <taxon>Pentapetalae</taxon>
        <taxon>rosids</taxon>
        <taxon>malvids</taxon>
        <taxon>Malvales</taxon>
        <taxon>Dipterocarpaceae</taxon>
        <taxon>Rubroshorea</taxon>
    </lineage>
</organism>
<sequence>MVISGVGLLSDWMHIFEDPGCFIGQIVSQAKANVRDRILGFAKTDASSMPKVFAMNWGVEYAVQDS</sequence>
<gene>
    <name evidence="1" type="ORF">SLEP1_g37117</name>
</gene>
<reference evidence="1 2" key="1">
    <citation type="journal article" date="2021" name="Commun. Biol.">
        <title>The genome of Shorea leprosula (Dipterocarpaceae) highlights the ecological relevance of drought in aseasonal tropical rainforests.</title>
        <authorList>
            <person name="Ng K.K.S."/>
            <person name="Kobayashi M.J."/>
            <person name="Fawcett J.A."/>
            <person name="Hatakeyama M."/>
            <person name="Paape T."/>
            <person name="Ng C.H."/>
            <person name="Ang C.C."/>
            <person name="Tnah L.H."/>
            <person name="Lee C.T."/>
            <person name="Nishiyama T."/>
            <person name="Sese J."/>
            <person name="O'Brien M.J."/>
            <person name="Copetti D."/>
            <person name="Mohd Noor M.I."/>
            <person name="Ong R.C."/>
            <person name="Putra M."/>
            <person name="Sireger I.Z."/>
            <person name="Indrioko S."/>
            <person name="Kosugi Y."/>
            <person name="Izuno A."/>
            <person name="Isagi Y."/>
            <person name="Lee S.L."/>
            <person name="Shimizu K.K."/>
        </authorList>
    </citation>
    <scope>NUCLEOTIDE SEQUENCE [LARGE SCALE GENOMIC DNA]</scope>
    <source>
        <strain evidence="1">214</strain>
    </source>
</reference>
<comment type="caution">
    <text evidence="1">The sequence shown here is derived from an EMBL/GenBank/DDBJ whole genome shotgun (WGS) entry which is preliminary data.</text>
</comment>
<dbReference type="Proteomes" id="UP001054252">
    <property type="component" value="Unassembled WGS sequence"/>
</dbReference>
<keyword evidence="2" id="KW-1185">Reference proteome</keyword>